<dbReference type="GO" id="GO:0050334">
    <property type="term" value="F:thiaminase activity"/>
    <property type="evidence" value="ECO:0007669"/>
    <property type="project" value="UniProtKB-UniRule"/>
</dbReference>
<comment type="similarity">
    <text evidence="2">Belongs to the TenA family.</text>
</comment>
<dbReference type="NCBIfam" id="TIGR04306">
    <property type="entry name" value="salvage_TenA"/>
    <property type="match status" value="1"/>
</dbReference>
<evidence type="ECO:0000313" key="6">
    <source>
        <dbReference type="Proteomes" id="UP000240739"/>
    </source>
</evidence>
<accession>A0A2T4UF56</accession>
<dbReference type="CDD" id="cd19366">
    <property type="entry name" value="TenA_C_BhTenA-like"/>
    <property type="match status" value="1"/>
</dbReference>
<dbReference type="EC" id="3.5.99.2" evidence="2"/>
<dbReference type="GO" id="GO:0009228">
    <property type="term" value="P:thiamine biosynthetic process"/>
    <property type="evidence" value="ECO:0007669"/>
    <property type="project" value="UniProtKB-KW"/>
</dbReference>
<organism evidence="5 6">
    <name type="scientific">Paraconexibacter algicola</name>
    <dbReference type="NCBI Taxonomy" id="2133960"/>
    <lineage>
        <taxon>Bacteria</taxon>
        <taxon>Bacillati</taxon>
        <taxon>Actinomycetota</taxon>
        <taxon>Thermoleophilia</taxon>
        <taxon>Solirubrobacterales</taxon>
        <taxon>Paraconexibacteraceae</taxon>
        <taxon>Paraconexibacter</taxon>
    </lineage>
</organism>
<comment type="caution">
    <text evidence="5">The sequence shown here is derived from an EMBL/GenBank/DDBJ whole genome shotgun (WGS) entry which is preliminary data.</text>
</comment>
<dbReference type="InterPro" id="IPR004305">
    <property type="entry name" value="Thiaminase-2/PQQC"/>
</dbReference>
<evidence type="ECO:0000313" key="5">
    <source>
        <dbReference type="EMBL" id="PTL56411.1"/>
    </source>
</evidence>
<dbReference type="InterPro" id="IPR050967">
    <property type="entry name" value="Thiamine_Salvage_TenA"/>
</dbReference>
<comment type="catalytic activity">
    <reaction evidence="2">
        <text>thiamine + H2O = 5-(2-hydroxyethyl)-4-methylthiazole + 4-amino-5-hydroxymethyl-2-methylpyrimidine + H(+)</text>
        <dbReference type="Rhea" id="RHEA:17509"/>
        <dbReference type="ChEBI" id="CHEBI:15377"/>
        <dbReference type="ChEBI" id="CHEBI:15378"/>
        <dbReference type="ChEBI" id="CHEBI:16892"/>
        <dbReference type="ChEBI" id="CHEBI:17957"/>
        <dbReference type="ChEBI" id="CHEBI:18385"/>
        <dbReference type="EC" id="3.5.99.2"/>
    </reaction>
</comment>
<dbReference type="OrthoDB" id="34166at2"/>
<dbReference type="InterPro" id="IPR027574">
    <property type="entry name" value="Thiaminase_II"/>
</dbReference>
<feature type="active site" description="Proton donor" evidence="3">
    <location>
        <position position="208"/>
    </location>
</feature>
<reference evidence="5 6" key="1">
    <citation type="submission" date="2018-03" db="EMBL/GenBank/DDBJ databases">
        <title>Aquarubrobacter algicola gen. nov., sp. nov., a novel actinobacterium isolated from shallow eutrophic lake during the end of cyanobacterial harmful algal blooms.</title>
        <authorList>
            <person name="Chun S.J."/>
        </authorList>
    </citation>
    <scope>NUCLEOTIDE SEQUENCE [LARGE SCALE GENOMIC DNA]</scope>
    <source>
        <strain evidence="5 6">Seoho-28</strain>
    </source>
</reference>
<gene>
    <name evidence="5" type="primary">tenA</name>
    <name evidence="5" type="ORF">C7Y72_15725</name>
</gene>
<sequence length="220" mass="24553">MSFSDELRARSADLWEAQHAHPFVRGIADGTLDPRCFEHYVRQDYVFLIEYARLLALGAARAPDLETMRRFADLAQAILGEEMELHRGVARDLGIDAAALEREAPAAATRAYTDFLLRTATLGDFAELAAALLPCMWGYAEIGERLAREPAPADRPAAYTAWIATYADPEFQRLAAWSRALVDRAADGLPEAHRARMHAAFAGCSRLELAFWEMGWTRAR</sequence>
<proteinExistence type="inferred from homology"/>
<comment type="pathway">
    <text evidence="1 2">Cofactor biosynthesis; thiamine diphosphate biosynthesis.</text>
</comment>
<comment type="function">
    <text evidence="2">Catalyzes an amino-pyrimidine hydrolysis reaction at the C5' of the pyrimidine moiety of thiamine compounds, a reaction that is part of a thiamine salvage pathway. Thus, catalyzes the conversion of 4-amino-5-aminomethyl-2-methylpyrimidine to 4-amino-5-hydroxymethyl-2-methylpyrimidine (HMP).</text>
</comment>
<keyword evidence="6" id="KW-1185">Reference proteome</keyword>
<keyword evidence="2" id="KW-0784">Thiamine biosynthesis</keyword>
<evidence type="ECO:0000256" key="3">
    <source>
        <dbReference type="PIRSR" id="PIRSR003170-1"/>
    </source>
</evidence>
<evidence type="ECO:0000259" key="4">
    <source>
        <dbReference type="Pfam" id="PF03070"/>
    </source>
</evidence>
<name>A0A2T4UF56_9ACTN</name>
<dbReference type="Pfam" id="PF03070">
    <property type="entry name" value="TENA_THI-4"/>
    <property type="match status" value="1"/>
</dbReference>
<keyword evidence="2" id="KW-0378">Hydrolase</keyword>
<dbReference type="PANTHER" id="PTHR43198">
    <property type="entry name" value="BIFUNCTIONAL TH2 PROTEIN"/>
    <property type="match status" value="1"/>
</dbReference>
<comment type="catalytic activity">
    <reaction evidence="2">
        <text>4-amino-5-aminomethyl-2-methylpyrimidine + H2O = 4-amino-5-hydroxymethyl-2-methylpyrimidine + NH4(+)</text>
        <dbReference type="Rhea" id="RHEA:31799"/>
        <dbReference type="ChEBI" id="CHEBI:15377"/>
        <dbReference type="ChEBI" id="CHEBI:16892"/>
        <dbReference type="ChEBI" id="CHEBI:28938"/>
        <dbReference type="ChEBI" id="CHEBI:63416"/>
        <dbReference type="EC" id="3.5.99.2"/>
    </reaction>
</comment>
<dbReference type="EMBL" id="PYYB01000002">
    <property type="protein sequence ID" value="PTL56411.1"/>
    <property type="molecule type" value="Genomic_DNA"/>
</dbReference>
<dbReference type="GO" id="GO:0005829">
    <property type="term" value="C:cytosol"/>
    <property type="evidence" value="ECO:0007669"/>
    <property type="project" value="TreeGrafter"/>
</dbReference>
<dbReference type="Proteomes" id="UP000240739">
    <property type="component" value="Unassembled WGS sequence"/>
</dbReference>
<dbReference type="AlphaFoldDB" id="A0A2T4UF56"/>
<dbReference type="RefSeq" id="WP_107570130.1">
    <property type="nucleotide sequence ID" value="NZ_PYYB01000002.1"/>
</dbReference>
<feature type="domain" description="Thiaminase-2/PQQC" evidence="4">
    <location>
        <begin position="11"/>
        <end position="217"/>
    </location>
</feature>
<protein>
    <recommendedName>
        <fullName evidence="2">Aminopyrimidine aminohydrolase</fullName>
        <ecNumber evidence="2">3.5.99.2</ecNumber>
    </recommendedName>
</protein>
<dbReference type="InterPro" id="IPR026285">
    <property type="entry name" value="TenA_E"/>
</dbReference>
<dbReference type="InterPro" id="IPR016084">
    <property type="entry name" value="Haem_Oase-like_multi-hlx"/>
</dbReference>
<dbReference type="PIRSF" id="PIRSF003170">
    <property type="entry name" value="Pet18p"/>
    <property type="match status" value="1"/>
</dbReference>
<dbReference type="UniPathway" id="UPA00060"/>
<dbReference type="SUPFAM" id="SSF48613">
    <property type="entry name" value="Heme oxygenase-like"/>
    <property type="match status" value="1"/>
</dbReference>
<dbReference type="GO" id="GO:0009229">
    <property type="term" value="P:thiamine diphosphate biosynthetic process"/>
    <property type="evidence" value="ECO:0007669"/>
    <property type="project" value="UniProtKB-UniPathway"/>
</dbReference>
<dbReference type="Gene3D" id="1.20.910.10">
    <property type="entry name" value="Heme oxygenase-like"/>
    <property type="match status" value="1"/>
</dbReference>
<evidence type="ECO:0000256" key="1">
    <source>
        <dbReference type="ARBA" id="ARBA00004948"/>
    </source>
</evidence>
<dbReference type="PANTHER" id="PTHR43198:SF2">
    <property type="entry name" value="SI:CH1073-67J19.1-RELATED"/>
    <property type="match status" value="1"/>
</dbReference>
<evidence type="ECO:0000256" key="2">
    <source>
        <dbReference type="PIRNR" id="PIRNR003170"/>
    </source>
</evidence>